<evidence type="ECO:0000313" key="3">
    <source>
        <dbReference type="Proteomes" id="UP000237271"/>
    </source>
</evidence>
<feature type="region of interest" description="Disordered" evidence="1">
    <location>
        <begin position="1"/>
        <end position="27"/>
    </location>
</feature>
<keyword evidence="2" id="KW-0695">RNA-directed DNA polymerase</keyword>
<name>A0A2P4Y9M2_9STRA</name>
<gene>
    <name evidence="2" type="ORF">PHPALM_8529</name>
</gene>
<keyword evidence="2" id="KW-0808">Transferase</keyword>
<dbReference type="AlphaFoldDB" id="A0A2P4Y9M2"/>
<evidence type="ECO:0000256" key="1">
    <source>
        <dbReference type="SAM" id="MobiDB-lite"/>
    </source>
</evidence>
<proteinExistence type="predicted"/>
<dbReference type="Proteomes" id="UP000237271">
    <property type="component" value="Unassembled WGS sequence"/>
</dbReference>
<organism evidence="2 3">
    <name type="scientific">Phytophthora palmivora</name>
    <dbReference type="NCBI Taxonomy" id="4796"/>
    <lineage>
        <taxon>Eukaryota</taxon>
        <taxon>Sar</taxon>
        <taxon>Stramenopiles</taxon>
        <taxon>Oomycota</taxon>
        <taxon>Peronosporomycetes</taxon>
        <taxon>Peronosporales</taxon>
        <taxon>Peronosporaceae</taxon>
        <taxon>Phytophthora</taxon>
    </lineage>
</organism>
<dbReference type="GO" id="GO:0003964">
    <property type="term" value="F:RNA-directed DNA polymerase activity"/>
    <property type="evidence" value="ECO:0007669"/>
    <property type="project" value="UniProtKB-KW"/>
</dbReference>
<accession>A0A2P4Y9M2</accession>
<keyword evidence="3" id="KW-1185">Reference proteome</keyword>
<keyword evidence="2" id="KW-0548">Nucleotidyltransferase</keyword>
<reference evidence="2 3" key="1">
    <citation type="journal article" date="2017" name="Genome Biol. Evol.">
        <title>Phytophthora megakarya and P. palmivora, closely related causal agents of cacao black pod rot, underwent increases in genome sizes and gene numbers by different mechanisms.</title>
        <authorList>
            <person name="Ali S.S."/>
            <person name="Shao J."/>
            <person name="Lary D.J."/>
            <person name="Kronmiller B."/>
            <person name="Shen D."/>
            <person name="Strem M.D."/>
            <person name="Amoako-Attah I."/>
            <person name="Akrofi A.Y."/>
            <person name="Begoude B.A."/>
            <person name="Ten Hoopen G.M."/>
            <person name="Coulibaly K."/>
            <person name="Kebe B.I."/>
            <person name="Melnick R.L."/>
            <person name="Guiltinan M.J."/>
            <person name="Tyler B.M."/>
            <person name="Meinhardt L.W."/>
            <person name="Bailey B.A."/>
        </authorList>
    </citation>
    <scope>NUCLEOTIDE SEQUENCE [LARGE SCALE GENOMIC DNA]</scope>
    <source>
        <strain evidence="3">sbr112.9</strain>
    </source>
</reference>
<evidence type="ECO:0000313" key="2">
    <source>
        <dbReference type="EMBL" id="POM74501.1"/>
    </source>
</evidence>
<protein>
    <submittedName>
        <fullName evidence="2">Reverse transcriptase</fullName>
    </submittedName>
</protein>
<feature type="compositionally biased region" description="Low complexity" evidence="1">
    <location>
        <begin position="18"/>
        <end position="27"/>
    </location>
</feature>
<sequence>MSDADHLQTNGQTDARQSRSQRYSSSDQLPMVEVALNNAVHASTGFTPFYLNGLRHPQDPDKQKEWSTEKEGKLKYFYKREQQVEASLHWALSGPGKTWRAYTIDLPKSMVTHPTFYVGHLMRYLGPFSDGGRTR</sequence>
<dbReference type="EMBL" id="NCKW01004861">
    <property type="protein sequence ID" value="POM74501.1"/>
    <property type="molecule type" value="Genomic_DNA"/>
</dbReference>
<comment type="caution">
    <text evidence="2">The sequence shown here is derived from an EMBL/GenBank/DDBJ whole genome shotgun (WGS) entry which is preliminary data.</text>
</comment>